<sequence length="388" mass="43968">MHSGTKQVDQARRDHHGSHRHLIAEPSLPGDASPGKVDAVVVPTIRHPRWLQHAARLAAYLECPLVSLNSKYWSNVTDVLSIVPRAVELAAVFIEDARRLNLPDFATDALLRRSPFSRSTDLSAKRNLGLVLARVAGWRHIVFLDDDIKVGAPQEVARAAALLDIYDAVGMRIGGYPDNSVVCHAYRVTGGRQESFVGGGALVVQTIRNVSFFPNVYNEDWFYLLGEKELRSLAVTGTVAQRPYDPFDRAVRARDQEFGDVLAEGIYWLLDERSVDGWMAAADRRHWERFLAQRKNFIEHVRYRVRKFPGISRPEREAMESSLRAALGRLSLITPDFCVAYLHAWMDDRIRWEKHLDGLSHHTPELGDALKYLVKRGGPALLSEYRYR</sequence>
<dbReference type="EMBL" id="BOOA01000013">
    <property type="protein sequence ID" value="GIH23837.1"/>
    <property type="molecule type" value="Genomic_DNA"/>
</dbReference>
<evidence type="ECO:0000313" key="2">
    <source>
        <dbReference type="EMBL" id="GIH23837.1"/>
    </source>
</evidence>
<evidence type="ECO:0000256" key="1">
    <source>
        <dbReference type="SAM" id="MobiDB-lite"/>
    </source>
</evidence>
<proteinExistence type="predicted"/>
<keyword evidence="3" id="KW-1185">Reference proteome</keyword>
<dbReference type="Proteomes" id="UP000640052">
    <property type="component" value="Unassembled WGS sequence"/>
</dbReference>
<comment type="caution">
    <text evidence="2">The sequence shown here is derived from an EMBL/GenBank/DDBJ whole genome shotgun (WGS) entry which is preliminary data.</text>
</comment>
<evidence type="ECO:0000313" key="3">
    <source>
        <dbReference type="Proteomes" id="UP000640052"/>
    </source>
</evidence>
<organism evidence="2 3">
    <name type="scientific">Acrocarpospora phusangensis</name>
    <dbReference type="NCBI Taxonomy" id="1070424"/>
    <lineage>
        <taxon>Bacteria</taxon>
        <taxon>Bacillati</taxon>
        <taxon>Actinomycetota</taxon>
        <taxon>Actinomycetes</taxon>
        <taxon>Streptosporangiales</taxon>
        <taxon>Streptosporangiaceae</taxon>
        <taxon>Acrocarpospora</taxon>
    </lineage>
</organism>
<accession>A0A919UMX3</accession>
<name>A0A919UMX3_9ACTN</name>
<reference evidence="2" key="1">
    <citation type="submission" date="2021-01" db="EMBL/GenBank/DDBJ databases">
        <title>Whole genome shotgun sequence of Acrocarpospora phusangensis NBRC 108782.</title>
        <authorList>
            <person name="Komaki H."/>
            <person name="Tamura T."/>
        </authorList>
    </citation>
    <scope>NUCLEOTIDE SEQUENCE</scope>
    <source>
        <strain evidence="2">NBRC 108782</strain>
    </source>
</reference>
<protein>
    <submittedName>
        <fullName evidence="2">Uncharacterized protein</fullName>
    </submittedName>
</protein>
<dbReference type="AlphaFoldDB" id="A0A919UMX3"/>
<gene>
    <name evidence="2" type="ORF">Aph01nite_21470</name>
</gene>
<feature type="region of interest" description="Disordered" evidence="1">
    <location>
        <begin position="1"/>
        <end position="35"/>
    </location>
</feature>